<accession>A0ABU8WXA2</accession>
<keyword evidence="1" id="KW-1133">Transmembrane helix</keyword>
<evidence type="ECO:0000313" key="2">
    <source>
        <dbReference type="EMBL" id="MEJ8852160.1"/>
    </source>
</evidence>
<keyword evidence="1" id="KW-0812">Transmembrane</keyword>
<proteinExistence type="predicted"/>
<protein>
    <submittedName>
        <fullName evidence="2">Uncharacterized protein</fullName>
    </submittedName>
</protein>
<dbReference type="EMBL" id="JBBKZT010000032">
    <property type="protein sequence ID" value="MEJ8852160.1"/>
    <property type="molecule type" value="Genomic_DNA"/>
</dbReference>
<name>A0ABU8WXA2_9BURK</name>
<keyword evidence="1" id="KW-0472">Membrane</keyword>
<keyword evidence="3" id="KW-1185">Reference proteome</keyword>
<dbReference type="RefSeq" id="WP_340348054.1">
    <property type="nucleotide sequence ID" value="NZ_JBBKZT010000032.1"/>
</dbReference>
<feature type="transmembrane region" description="Helical" evidence="1">
    <location>
        <begin position="95"/>
        <end position="117"/>
    </location>
</feature>
<dbReference type="Proteomes" id="UP001385892">
    <property type="component" value="Unassembled WGS sequence"/>
</dbReference>
<gene>
    <name evidence="2" type="ORF">WKW82_36400</name>
</gene>
<evidence type="ECO:0000313" key="3">
    <source>
        <dbReference type="Proteomes" id="UP001385892"/>
    </source>
</evidence>
<comment type="caution">
    <text evidence="2">The sequence shown here is derived from an EMBL/GenBank/DDBJ whole genome shotgun (WGS) entry which is preliminary data.</text>
</comment>
<reference evidence="2 3" key="1">
    <citation type="submission" date="2024-03" db="EMBL/GenBank/DDBJ databases">
        <title>Novel species of the genus Variovorax.</title>
        <authorList>
            <person name="Liu Q."/>
            <person name="Xin Y.-H."/>
        </authorList>
    </citation>
    <scope>NUCLEOTIDE SEQUENCE [LARGE SCALE GENOMIC DNA]</scope>
    <source>
        <strain evidence="2 3">KACC 18900</strain>
    </source>
</reference>
<evidence type="ECO:0000256" key="1">
    <source>
        <dbReference type="SAM" id="Phobius"/>
    </source>
</evidence>
<sequence length="154" mass="16605">MNPASAQHAALRILLEDVDPLLQRAEEAAQTLTKVREELDADLMTLGELVQKSIDAQPAMLEAVRKLSASAARIEAALQFQVVSNPGRAERWPGAIWIACATSAVLSATIVSGIAWIGSREFVEQARIGRALQSAWTSMDPATRSKVKELLGKS</sequence>
<organism evidence="2 3">
    <name type="scientific">Variovorax rhizosphaerae</name>
    <dbReference type="NCBI Taxonomy" id="1836200"/>
    <lineage>
        <taxon>Bacteria</taxon>
        <taxon>Pseudomonadati</taxon>
        <taxon>Pseudomonadota</taxon>
        <taxon>Betaproteobacteria</taxon>
        <taxon>Burkholderiales</taxon>
        <taxon>Comamonadaceae</taxon>
        <taxon>Variovorax</taxon>
    </lineage>
</organism>